<dbReference type="Proteomes" id="UP001732720">
    <property type="component" value="Chromosome 5"/>
</dbReference>
<reference evidence="2" key="1">
    <citation type="submission" date="2025-08" db="UniProtKB">
        <authorList>
            <consortium name="RefSeq"/>
        </authorList>
    </citation>
    <scope>IDENTIFICATION</scope>
</reference>
<dbReference type="RefSeq" id="XP_073931356.1">
    <property type="nucleotide sequence ID" value="XM_074075255.1"/>
</dbReference>
<protein>
    <submittedName>
        <fullName evidence="2">Defensin beta 118-like</fullName>
    </submittedName>
</protein>
<gene>
    <name evidence="2" type="primary">LOC141423478</name>
</gene>
<organism evidence="1 2">
    <name type="scientific">Castor canadensis</name>
    <name type="common">American beaver</name>
    <dbReference type="NCBI Taxonomy" id="51338"/>
    <lineage>
        <taxon>Eukaryota</taxon>
        <taxon>Metazoa</taxon>
        <taxon>Chordata</taxon>
        <taxon>Craniata</taxon>
        <taxon>Vertebrata</taxon>
        <taxon>Euteleostomi</taxon>
        <taxon>Mammalia</taxon>
        <taxon>Eutheria</taxon>
        <taxon>Euarchontoglires</taxon>
        <taxon>Glires</taxon>
        <taxon>Rodentia</taxon>
        <taxon>Castorimorpha</taxon>
        <taxon>Castoridae</taxon>
        <taxon>Castor</taxon>
    </lineage>
</organism>
<evidence type="ECO:0000313" key="1">
    <source>
        <dbReference type="Proteomes" id="UP001732720"/>
    </source>
</evidence>
<proteinExistence type="predicted"/>
<accession>A0AC58MPM6</accession>
<name>A0AC58MPM6_CASCN</name>
<keyword evidence="1" id="KW-1185">Reference proteome</keyword>
<evidence type="ECO:0000313" key="2">
    <source>
        <dbReference type="RefSeq" id="XP_073931356.1"/>
    </source>
</evidence>
<sequence>MKCLLLTLPVFLVLFQMFPVYRAGKACWTIRGHCRKNCKSGEEVKKPCNNGDYCCVPRLD</sequence>